<feature type="region of interest" description="Disordered" evidence="2">
    <location>
        <begin position="104"/>
        <end position="126"/>
    </location>
</feature>
<evidence type="ECO:0000256" key="2">
    <source>
        <dbReference type="SAM" id="MobiDB-lite"/>
    </source>
</evidence>
<comment type="caution">
    <text evidence="3">The sequence shown here is derived from an EMBL/GenBank/DDBJ whole genome shotgun (WGS) entry which is preliminary data.</text>
</comment>
<evidence type="ECO:0000313" key="4">
    <source>
        <dbReference type="Proteomes" id="UP000187209"/>
    </source>
</evidence>
<keyword evidence="4" id="KW-1185">Reference proteome</keyword>
<dbReference type="EMBL" id="MPUH01000604">
    <property type="protein sequence ID" value="OMJ76911.1"/>
    <property type="molecule type" value="Genomic_DNA"/>
</dbReference>
<evidence type="ECO:0000313" key="3">
    <source>
        <dbReference type="EMBL" id="OMJ76911.1"/>
    </source>
</evidence>
<evidence type="ECO:0000256" key="1">
    <source>
        <dbReference type="SAM" id="Coils"/>
    </source>
</evidence>
<protein>
    <submittedName>
        <fullName evidence="3">Uncharacterized protein</fullName>
    </submittedName>
</protein>
<feature type="compositionally biased region" description="Basic residues" evidence="2">
    <location>
        <begin position="1"/>
        <end position="10"/>
    </location>
</feature>
<gene>
    <name evidence="3" type="ORF">SteCoe_23614</name>
</gene>
<feature type="compositionally biased region" description="Basic and acidic residues" evidence="2">
    <location>
        <begin position="113"/>
        <end position="123"/>
    </location>
</feature>
<dbReference type="AlphaFoldDB" id="A0A1R2BJK1"/>
<accession>A0A1R2BJK1</accession>
<organism evidence="3 4">
    <name type="scientific">Stentor coeruleus</name>
    <dbReference type="NCBI Taxonomy" id="5963"/>
    <lineage>
        <taxon>Eukaryota</taxon>
        <taxon>Sar</taxon>
        <taxon>Alveolata</taxon>
        <taxon>Ciliophora</taxon>
        <taxon>Postciliodesmatophora</taxon>
        <taxon>Heterotrichea</taxon>
        <taxon>Heterotrichida</taxon>
        <taxon>Stentoridae</taxon>
        <taxon>Stentor</taxon>
    </lineage>
</organism>
<feature type="coiled-coil region" evidence="1">
    <location>
        <begin position="220"/>
        <end position="287"/>
    </location>
</feature>
<sequence length="473" mass="54881">MSSTAHRSRPTKASATMSETKQKRQDHTPLCKGKILLKLQQKHNSQTLQQYREGALTDRKVEKPEDYNHKLKSISPERNLKNQYNLMTRRGSCKNFNVMGKINTNSKTVSKAESPKNKEKDNKSPINGLILKRNDMARKSTPCFNNVLKEFLVTNSKPKEQEKDIKYSNIAGKDEISFNNLCSPVNKNVESFDSGFILGISLGDLSEKNTVPSTDFTKKVEALKKKLSLEKNKNKELEEKIDIINISMKKNEKSLFLNSFDCFNKKIAKLQTEFSEFKETIKKILDTEIKKQNEFMQSFKETCLNAFYQKIRELKNVIESQKTSLESLKTCEATEKYEKRIEDLNKKLGNLYKSYTENAKIAADNQKELDIVKSLYEEDKKMWEKEKKILALQNKYFECPKKQSKECEKAVVYIDYEDQVRTEVSERSVSIGDNKGNMKLDTDMKVKELERLLEVTIKERDEYRHKLVSALLS</sequence>
<feature type="region of interest" description="Disordered" evidence="2">
    <location>
        <begin position="1"/>
        <end position="28"/>
    </location>
</feature>
<dbReference type="Proteomes" id="UP000187209">
    <property type="component" value="Unassembled WGS sequence"/>
</dbReference>
<keyword evidence="1" id="KW-0175">Coiled coil</keyword>
<name>A0A1R2BJK1_9CILI</name>
<reference evidence="3 4" key="1">
    <citation type="submission" date="2016-11" db="EMBL/GenBank/DDBJ databases">
        <title>The macronuclear genome of Stentor coeruleus: a giant cell with tiny introns.</title>
        <authorList>
            <person name="Slabodnick M."/>
            <person name="Ruby J.G."/>
            <person name="Reiff S.B."/>
            <person name="Swart E.C."/>
            <person name="Gosai S."/>
            <person name="Prabakaran S."/>
            <person name="Witkowska E."/>
            <person name="Larue G.E."/>
            <person name="Fisher S."/>
            <person name="Freeman R.M."/>
            <person name="Gunawardena J."/>
            <person name="Chu W."/>
            <person name="Stover N.A."/>
            <person name="Gregory B.D."/>
            <person name="Nowacki M."/>
            <person name="Derisi J."/>
            <person name="Roy S.W."/>
            <person name="Marshall W.F."/>
            <person name="Sood P."/>
        </authorList>
    </citation>
    <scope>NUCLEOTIDE SEQUENCE [LARGE SCALE GENOMIC DNA]</scope>
    <source>
        <strain evidence="3">WM001</strain>
    </source>
</reference>
<proteinExistence type="predicted"/>